<dbReference type="Proteomes" id="UP000230821">
    <property type="component" value="Unassembled WGS sequence"/>
</dbReference>
<dbReference type="CDD" id="cd13603">
    <property type="entry name" value="PBP2_TRAP_Siap_TeaA_like"/>
    <property type="match status" value="1"/>
</dbReference>
<dbReference type="EMBL" id="PDSK01000092">
    <property type="protein sequence ID" value="PIE34090.1"/>
    <property type="molecule type" value="Genomic_DNA"/>
</dbReference>
<dbReference type="InterPro" id="IPR038404">
    <property type="entry name" value="TRAP_DctP_sf"/>
</dbReference>
<dbReference type="Gene3D" id="3.40.190.170">
    <property type="entry name" value="Bacterial extracellular solute-binding protein, family 7"/>
    <property type="match status" value="1"/>
</dbReference>
<proteinExistence type="predicted"/>
<evidence type="ECO:0000256" key="2">
    <source>
        <dbReference type="SAM" id="SignalP"/>
    </source>
</evidence>
<keyword evidence="1 2" id="KW-0732">Signal</keyword>
<evidence type="ECO:0008006" key="5">
    <source>
        <dbReference type="Google" id="ProtNLM"/>
    </source>
</evidence>
<organism evidence="3 4">
    <name type="scientific">candidate division KSB3 bacterium</name>
    <dbReference type="NCBI Taxonomy" id="2044937"/>
    <lineage>
        <taxon>Bacteria</taxon>
        <taxon>candidate division KSB3</taxon>
    </lineage>
</organism>
<dbReference type="PANTHER" id="PTHR33376">
    <property type="match status" value="1"/>
</dbReference>
<reference evidence="3 4" key="1">
    <citation type="submission" date="2017-10" db="EMBL/GenBank/DDBJ databases">
        <title>Novel microbial diversity and functional potential in the marine mammal oral microbiome.</title>
        <authorList>
            <person name="Dudek N.K."/>
            <person name="Sun C.L."/>
            <person name="Burstein D."/>
            <person name="Kantor R.S."/>
            <person name="Aliaga Goltsman D.S."/>
            <person name="Bik E.M."/>
            <person name="Thomas B.C."/>
            <person name="Banfield J.F."/>
            <person name="Relman D.A."/>
        </authorList>
    </citation>
    <scope>NUCLEOTIDE SEQUENCE [LARGE SCALE GENOMIC DNA]</scope>
    <source>
        <strain evidence="3">DOLJORAL78_47_16</strain>
    </source>
</reference>
<evidence type="ECO:0000313" key="3">
    <source>
        <dbReference type="EMBL" id="PIE34090.1"/>
    </source>
</evidence>
<accession>A0A2G6KFC1</accession>
<protein>
    <recommendedName>
        <fullName evidence="5">C4-dicarboxylate ABC transporter substrate-binding protein</fullName>
    </recommendedName>
</protein>
<feature type="signal peptide" evidence="2">
    <location>
        <begin position="1"/>
        <end position="22"/>
    </location>
</feature>
<dbReference type="GO" id="GO:0055085">
    <property type="term" value="P:transmembrane transport"/>
    <property type="evidence" value="ECO:0007669"/>
    <property type="project" value="InterPro"/>
</dbReference>
<dbReference type="InterPro" id="IPR018389">
    <property type="entry name" value="DctP_fam"/>
</dbReference>
<gene>
    <name evidence="3" type="ORF">CSA56_09280</name>
</gene>
<dbReference type="Pfam" id="PF03480">
    <property type="entry name" value="DctP"/>
    <property type="match status" value="1"/>
</dbReference>
<dbReference type="NCBIfam" id="NF037995">
    <property type="entry name" value="TRAP_S1"/>
    <property type="match status" value="1"/>
</dbReference>
<name>A0A2G6KFC1_9BACT</name>
<sequence>MKRVLVLSVIVAVVAVSLVSYAAQDVIELKLGSKMPENNPESQGVLRVCELVEERSNGRLKIIPYFGEALGNKNTQLENVMMGTQDMYIESYSHYVSWVPGFAVHSLPYLFSGAEQYQQFLLSDLEKELEQKLLDKTGIKILNTKKNWVRGPYRVLVSKKPIFSPADLAGVKLRMADSRLLSNVWNGLGANVINLAWSEVYLALQQGVVEAVTSPVSLLYSMKFTEICKYVIRTDEYNQQLALVINNKKFESLPEDLQKILVDTIDEVGEYVSGLVYEAANKDLEKMKQEHGMEYAEPDISPWLDKMPDIFSTLEKEGLIPKEAVEKVLAWQKTL</sequence>
<evidence type="ECO:0000313" key="4">
    <source>
        <dbReference type="Proteomes" id="UP000230821"/>
    </source>
</evidence>
<comment type="caution">
    <text evidence="3">The sequence shown here is derived from an EMBL/GenBank/DDBJ whole genome shotgun (WGS) entry which is preliminary data.</text>
</comment>
<dbReference type="AlphaFoldDB" id="A0A2G6KFC1"/>
<feature type="chain" id="PRO_5013606685" description="C4-dicarboxylate ABC transporter substrate-binding protein" evidence="2">
    <location>
        <begin position="23"/>
        <end position="335"/>
    </location>
</feature>
<evidence type="ECO:0000256" key="1">
    <source>
        <dbReference type="ARBA" id="ARBA00022729"/>
    </source>
</evidence>
<dbReference type="PANTHER" id="PTHR33376:SF15">
    <property type="entry name" value="BLL6794 PROTEIN"/>
    <property type="match status" value="1"/>
</dbReference>